<protein>
    <submittedName>
        <fullName evidence="2">Uncharacterized protein</fullName>
    </submittedName>
</protein>
<dbReference type="EMBL" id="OGUS01000064">
    <property type="protein sequence ID" value="SPC06550.1"/>
    <property type="molecule type" value="Genomic_DNA"/>
</dbReference>
<evidence type="ECO:0000313" key="2">
    <source>
        <dbReference type="EMBL" id="SPC12466.1"/>
    </source>
</evidence>
<dbReference type="AlphaFoldDB" id="A0A375G366"/>
<sequence length="60" mass="7052">MLRSARQKRADLVRQSHYMVPKAKRNVRLSRSDMRRPYFVTSMKQCAARTKSRPLSALES</sequence>
<name>A0A375G366_9BURK</name>
<reference evidence="2" key="2">
    <citation type="submission" date="2018-01" db="EMBL/GenBank/DDBJ databases">
        <authorList>
            <person name="Clerissi C."/>
        </authorList>
    </citation>
    <scope>NUCLEOTIDE SEQUENCE</scope>
    <source>
        <strain evidence="2">Cupriavidus oxalaticus LMG 2235</strain>
    </source>
</reference>
<accession>A0A375G366</accession>
<organism evidence="2">
    <name type="scientific">Cupriavidus oxalaticus</name>
    <dbReference type="NCBI Taxonomy" id="96344"/>
    <lineage>
        <taxon>Bacteria</taxon>
        <taxon>Pseudomonadati</taxon>
        <taxon>Pseudomonadota</taxon>
        <taxon>Betaproteobacteria</taxon>
        <taxon>Burkholderiales</taxon>
        <taxon>Burkholderiaceae</taxon>
        <taxon>Cupriavidus</taxon>
    </lineage>
</organism>
<dbReference type="Proteomes" id="UP000256862">
    <property type="component" value="Chromosome CO2235"/>
</dbReference>
<proteinExistence type="predicted"/>
<evidence type="ECO:0000313" key="3">
    <source>
        <dbReference type="Proteomes" id="UP000256862"/>
    </source>
</evidence>
<evidence type="ECO:0000313" key="1">
    <source>
        <dbReference type="EMBL" id="SPC06550.1"/>
    </source>
</evidence>
<gene>
    <name evidence="2" type="ORF">CO2235_150121</name>
    <name evidence="1" type="ORF">CO2235_U590126</name>
</gene>
<comment type="caution">
    <text evidence="2">The sequence shown here is derived from an EMBL/GenBank/DDBJ whole genome shotgun (WGS) entry which is preliminary data.</text>
</comment>
<reference evidence="3" key="1">
    <citation type="submission" date="2018-01" db="EMBL/GenBank/DDBJ databases">
        <authorList>
            <person name="Gaut B.S."/>
            <person name="Morton B.R."/>
            <person name="Clegg M.T."/>
            <person name="Duvall M.R."/>
        </authorList>
    </citation>
    <scope>NUCLEOTIDE SEQUENCE [LARGE SCALE GENOMIC DNA]</scope>
</reference>
<dbReference type="EMBL" id="OGUS01000115">
    <property type="protein sequence ID" value="SPC12466.1"/>
    <property type="molecule type" value="Genomic_DNA"/>
</dbReference>